<gene>
    <name evidence="1" type="ORF">UFOVP349_46</name>
</gene>
<dbReference type="EMBL" id="LR796357">
    <property type="protein sequence ID" value="CAB4139510.1"/>
    <property type="molecule type" value="Genomic_DNA"/>
</dbReference>
<organism evidence="1">
    <name type="scientific">uncultured Caudovirales phage</name>
    <dbReference type="NCBI Taxonomy" id="2100421"/>
    <lineage>
        <taxon>Viruses</taxon>
        <taxon>Duplodnaviria</taxon>
        <taxon>Heunggongvirae</taxon>
        <taxon>Uroviricota</taxon>
        <taxon>Caudoviricetes</taxon>
        <taxon>Peduoviridae</taxon>
        <taxon>Maltschvirus</taxon>
        <taxon>Maltschvirus maltsch</taxon>
    </lineage>
</organism>
<proteinExistence type="predicted"/>
<accession>A0A6J5M3B0</accession>
<protein>
    <submittedName>
        <fullName evidence="1">Uncharacterized protein</fullName>
    </submittedName>
</protein>
<name>A0A6J5M3B0_9CAUD</name>
<sequence>MQLTILSLGNSSAIGFNGPVTLTGAIEKLIEEQFPWKKVVLGQSVPLRFEQIKLVADRRLDSEEIGLAAGCLGYALTETLRGEELPLPRVNRLKGLCGREFTELVFDWDSSSSIRTAPDTHRAFEVASVYCQYGTPVRTTERAGAGTRGTRLVAGIDTPVSFWVR</sequence>
<reference evidence="1" key="1">
    <citation type="submission" date="2020-04" db="EMBL/GenBank/DDBJ databases">
        <authorList>
            <person name="Chiriac C."/>
            <person name="Salcher M."/>
            <person name="Ghai R."/>
            <person name="Kavagutti S V."/>
        </authorList>
    </citation>
    <scope>NUCLEOTIDE SEQUENCE</scope>
</reference>
<evidence type="ECO:0000313" key="1">
    <source>
        <dbReference type="EMBL" id="CAB4139510.1"/>
    </source>
</evidence>